<dbReference type="PROSITE" id="PS50157">
    <property type="entry name" value="ZINC_FINGER_C2H2_2"/>
    <property type="match status" value="3"/>
</dbReference>
<keyword evidence="2" id="KW-0677">Repeat</keyword>
<evidence type="ECO:0000256" key="4">
    <source>
        <dbReference type="ARBA" id="ARBA00022833"/>
    </source>
</evidence>
<dbReference type="Ensembl" id="ENSCCRT00015072653.1">
    <property type="protein sequence ID" value="ENSCCRP00015070384.1"/>
    <property type="gene ID" value="ENSCCRG00015028518.1"/>
</dbReference>
<keyword evidence="4" id="KW-0862">Zinc</keyword>
<accession>A0A8C1WQ49</accession>
<dbReference type="GO" id="GO:0000981">
    <property type="term" value="F:DNA-binding transcription factor activity, RNA polymerase II-specific"/>
    <property type="evidence" value="ECO:0007669"/>
    <property type="project" value="TreeGrafter"/>
</dbReference>
<dbReference type="GO" id="GO:0008270">
    <property type="term" value="F:zinc ion binding"/>
    <property type="evidence" value="ECO:0007669"/>
    <property type="project" value="UniProtKB-KW"/>
</dbReference>
<name>A0A8C1WQ49_CYPCA</name>
<dbReference type="AlphaFoldDB" id="A0A8C1WQ49"/>
<dbReference type="SUPFAM" id="SSF57667">
    <property type="entry name" value="beta-beta-alpha zinc fingers"/>
    <property type="match status" value="2"/>
</dbReference>
<evidence type="ECO:0000259" key="6">
    <source>
        <dbReference type="PROSITE" id="PS50157"/>
    </source>
</evidence>
<dbReference type="FunFam" id="3.30.160.60:FF:000912">
    <property type="entry name" value="Zinc finger protein 660"/>
    <property type="match status" value="1"/>
</dbReference>
<dbReference type="PANTHER" id="PTHR14196:SF12">
    <property type="entry name" value="ZINC FINGER PROTEIN 208-LIKE"/>
    <property type="match status" value="1"/>
</dbReference>
<feature type="domain" description="C2H2-type" evidence="6">
    <location>
        <begin position="81"/>
        <end position="109"/>
    </location>
</feature>
<dbReference type="SMART" id="SM00355">
    <property type="entry name" value="ZnF_C2H2"/>
    <property type="match status" value="3"/>
</dbReference>
<dbReference type="FunFam" id="3.30.160.60:FF:000100">
    <property type="entry name" value="Zinc finger 45-like"/>
    <property type="match status" value="1"/>
</dbReference>
<evidence type="ECO:0000313" key="8">
    <source>
        <dbReference type="Proteomes" id="UP000694700"/>
    </source>
</evidence>
<feature type="domain" description="C2H2-type" evidence="6">
    <location>
        <begin position="25"/>
        <end position="52"/>
    </location>
</feature>
<evidence type="ECO:0000256" key="3">
    <source>
        <dbReference type="ARBA" id="ARBA00022771"/>
    </source>
</evidence>
<dbReference type="InterPro" id="IPR013087">
    <property type="entry name" value="Znf_C2H2_type"/>
</dbReference>
<evidence type="ECO:0000256" key="1">
    <source>
        <dbReference type="ARBA" id="ARBA00022723"/>
    </source>
</evidence>
<evidence type="ECO:0000313" key="7">
    <source>
        <dbReference type="Ensembl" id="ENSCCRP00015070384.1"/>
    </source>
</evidence>
<dbReference type="GO" id="GO:0005634">
    <property type="term" value="C:nucleus"/>
    <property type="evidence" value="ECO:0007669"/>
    <property type="project" value="TreeGrafter"/>
</dbReference>
<evidence type="ECO:0000256" key="2">
    <source>
        <dbReference type="ARBA" id="ARBA00022737"/>
    </source>
</evidence>
<keyword evidence="1" id="KW-0479">Metal-binding</keyword>
<dbReference type="InterPro" id="IPR036236">
    <property type="entry name" value="Znf_C2H2_sf"/>
</dbReference>
<keyword evidence="3 5" id="KW-0863">Zinc-finger</keyword>
<sequence length="148" mass="17355">MKEKDQYKNHVIITEEKLLRTRSYFTCQQCDKRYTKKGNLKVHIRVHAGETPYTCTQCGKGFYQQGSFIVHMRIHSGEKPFSCQQCGKCFTKKGTLKCHIEHSHQRKALHLPTAQENSHCKEALHVPSLWKNGAFHFSFRQHSCRFPF</sequence>
<organism evidence="7 8">
    <name type="scientific">Cyprinus carpio</name>
    <name type="common">Common carp</name>
    <dbReference type="NCBI Taxonomy" id="7962"/>
    <lineage>
        <taxon>Eukaryota</taxon>
        <taxon>Metazoa</taxon>
        <taxon>Chordata</taxon>
        <taxon>Craniata</taxon>
        <taxon>Vertebrata</taxon>
        <taxon>Euteleostomi</taxon>
        <taxon>Actinopterygii</taxon>
        <taxon>Neopterygii</taxon>
        <taxon>Teleostei</taxon>
        <taxon>Ostariophysi</taxon>
        <taxon>Cypriniformes</taxon>
        <taxon>Cyprinidae</taxon>
        <taxon>Cyprininae</taxon>
        <taxon>Cyprinus</taxon>
    </lineage>
</organism>
<dbReference type="Pfam" id="PF00096">
    <property type="entry name" value="zf-C2H2"/>
    <property type="match status" value="2"/>
</dbReference>
<dbReference type="PANTHER" id="PTHR14196">
    <property type="entry name" value="ODD-SKIPPED - RELATED"/>
    <property type="match status" value="1"/>
</dbReference>
<dbReference type="Proteomes" id="UP000694700">
    <property type="component" value="Unplaced"/>
</dbReference>
<evidence type="ECO:0000256" key="5">
    <source>
        <dbReference type="PROSITE-ProRule" id="PRU00042"/>
    </source>
</evidence>
<dbReference type="PROSITE" id="PS00028">
    <property type="entry name" value="ZINC_FINGER_C2H2_1"/>
    <property type="match status" value="3"/>
</dbReference>
<dbReference type="InterPro" id="IPR050717">
    <property type="entry name" value="C2H2-ZF_Transcription_Reg"/>
</dbReference>
<dbReference type="GO" id="GO:0000977">
    <property type="term" value="F:RNA polymerase II transcription regulatory region sequence-specific DNA binding"/>
    <property type="evidence" value="ECO:0007669"/>
    <property type="project" value="TreeGrafter"/>
</dbReference>
<dbReference type="Gene3D" id="3.30.160.60">
    <property type="entry name" value="Classic Zinc Finger"/>
    <property type="match status" value="3"/>
</dbReference>
<dbReference type="FunFam" id="3.30.160.60:FF:001720">
    <property type="entry name" value="Si:dkey-7i4.21"/>
    <property type="match status" value="1"/>
</dbReference>
<reference evidence="7" key="1">
    <citation type="submission" date="2025-08" db="UniProtKB">
        <authorList>
            <consortium name="Ensembl"/>
        </authorList>
    </citation>
    <scope>IDENTIFICATION</scope>
</reference>
<feature type="domain" description="C2H2-type" evidence="6">
    <location>
        <begin position="53"/>
        <end position="80"/>
    </location>
</feature>
<protein>
    <recommendedName>
        <fullName evidence="6">C2H2-type domain-containing protein</fullName>
    </recommendedName>
</protein>
<proteinExistence type="predicted"/>